<dbReference type="Proteomes" id="UP000693970">
    <property type="component" value="Unassembled WGS sequence"/>
</dbReference>
<keyword evidence="5" id="KW-0186">Copper</keyword>
<keyword evidence="3 5" id="KW-1133">Transmembrane helix</keyword>
<dbReference type="EMBL" id="JAGRRH010000014">
    <property type="protein sequence ID" value="KAG7358979.1"/>
    <property type="molecule type" value="Genomic_DNA"/>
</dbReference>
<keyword evidence="5" id="KW-0406">Ion transport</keyword>
<feature type="region of interest" description="Disordered" evidence="6">
    <location>
        <begin position="207"/>
        <end position="229"/>
    </location>
</feature>
<gene>
    <name evidence="7" type="ORF">IV203_015568</name>
</gene>
<feature type="transmembrane region" description="Helical" evidence="5">
    <location>
        <begin position="151"/>
        <end position="170"/>
    </location>
</feature>
<evidence type="ECO:0000256" key="6">
    <source>
        <dbReference type="SAM" id="MobiDB-lite"/>
    </source>
</evidence>
<dbReference type="InterPro" id="IPR007274">
    <property type="entry name" value="Cop_transporter"/>
</dbReference>
<keyword evidence="5" id="KW-0187">Copper transport</keyword>
<sequence>MDIVYNTIVEESVHDIMDHMHHINGQQHDHDNIEGVMGEVRNEGNEFCQGMGMIMYMDGFQWTLKRQSSCLNFYFPTWTLNSQTKFVMAMLCVILMGIFTEAIGRIRHDVNKKARRTSSTRQLNRLWYLQTVLQGANALMAYVLMLATMTYSLEILGCVIWGLMIGYFIFGGDLYNHAGSVCCQFLEDEEEDSTMATMTSAILRTITSNDDQDGDHEADESRSAGYLSPSVANEIRGEERCCSSNNENNDENSETNQLHARLLSEVA</sequence>
<comment type="subcellular location">
    <subcellularLocation>
        <location evidence="1 5">Membrane</location>
        <topology evidence="1 5">Multi-pass membrane protein</topology>
    </subcellularLocation>
</comment>
<proteinExistence type="inferred from homology"/>
<keyword evidence="5" id="KW-0813">Transport</keyword>
<evidence type="ECO:0000256" key="5">
    <source>
        <dbReference type="RuleBase" id="RU367022"/>
    </source>
</evidence>
<accession>A0A9K3PVS4</accession>
<dbReference type="OrthoDB" id="161814at2759"/>
<dbReference type="GO" id="GO:0005375">
    <property type="term" value="F:copper ion transmembrane transporter activity"/>
    <property type="evidence" value="ECO:0007669"/>
    <property type="project" value="UniProtKB-UniRule"/>
</dbReference>
<protein>
    <recommendedName>
        <fullName evidence="5">Copper transport protein</fullName>
    </recommendedName>
</protein>
<evidence type="ECO:0000313" key="8">
    <source>
        <dbReference type="Proteomes" id="UP000693970"/>
    </source>
</evidence>
<reference evidence="7" key="1">
    <citation type="journal article" date="2021" name="Sci. Rep.">
        <title>Diploid genomic architecture of Nitzschia inconspicua, an elite biomass production diatom.</title>
        <authorList>
            <person name="Oliver A."/>
            <person name="Podell S."/>
            <person name="Pinowska A."/>
            <person name="Traller J.C."/>
            <person name="Smith S.R."/>
            <person name="McClure R."/>
            <person name="Beliaev A."/>
            <person name="Bohutskyi P."/>
            <person name="Hill E.A."/>
            <person name="Rabines A."/>
            <person name="Zheng H."/>
            <person name="Allen L.Z."/>
            <person name="Kuo A."/>
            <person name="Grigoriev I.V."/>
            <person name="Allen A.E."/>
            <person name="Hazlebeck D."/>
            <person name="Allen E.E."/>
        </authorList>
    </citation>
    <scope>NUCLEOTIDE SEQUENCE</scope>
    <source>
        <strain evidence="7">Hildebrandi</strain>
    </source>
</reference>
<feature type="transmembrane region" description="Helical" evidence="5">
    <location>
        <begin position="86"/>
        <end position="106"/>
    </location>
</feature>
<evidence type="ECO:0000256" key="4">
    <source>
        <dbReference type="ARBA" id="ARBA00023136"/>
    </source>
</evidence>
<dbReference type="PANTHER" id="PTHR12483">
    <property type="entry name" value="SOLUTE CARRIER FAMILY 31 COPPER TRANSPORTERS"/>
    <property type="match status" value="1"/>
</dbReference>
<name>A0A9K3PVS4_9STRA</name>
<comment type="caution">
    <text evidence="7">The sequence shown here is derived from an EMBL/GenBank/DDBJ whole genome shotgun (WGS) entry which is preliminary data.</text>
</comment>
<evidence type="ECO:0000256" key="1">
    <source>
        <dbReference type="ARBA" id="ARBA00004141"/>
    </source>
</evidence>
<dbReference type="PANTHER" id="PTHR12483:SF27">
    <property type="entry name" value="COPPER TRANSPORT PROTEIN CTR1"/>
    <property type="match status" value="1"/>
</dbReference>
<keyword evidence="2 5" id="KW-0812">Transmembrane</keyword>
<dbReference type="AlphaFoldDB" id="A0A9K3PVS4"/>
<keyword evidence="4 5" id="KW-0472">Membrane</keyword>
<evidence type="ECO:0000256" key="2">
    <source>
        <dbReference type="ARBA" id="ARBA00022692"/>
    </source>
</evidence>
<comment type="similarity">
    <text evidence="5">Belongs to the copper transporter (Ctr) (TC 1.A.56) family. SLC31A subfamily.</text>
</comment>
<keyword evidence="8" id="KW-1185">Reference proteome</keyword>
<dbReference type="GO" id="GO:0005886">
    <property type="term" value="C:plasma membrane"/>
    <property type="evidence" value="ECO:0007669"/>
    <property type="project" value="TreeGrafter"/>
</dbReference>
<evidence type="ECO:0000256" key="3">
    <source>
        <dbReference type="ARBA" id="ARBA00022989"/>
    </source>
</evidence>
<organism evidence="7 8">
    <name type="scientific">Nitzschia inconspicua</name>
    <dbReference type="NCBI Taxonomy" id="303405"/>
    <lineage>
        <taxon>Eukaryota</taxon>
        <taxon>Sar</taxon>
        <taxon>Stramenopiles</taxon>
        <taxon>Ochrophyta</taxon>
        <taxon>Bacillariophyta</taxon>
        <taxon>Bacillariophyceae</taxon>
        <taxon>Bacillariophycidae</taxon>
        <taxon>Bacillariales</taxon>
        <taxon>Bacillariaceae</taxon>
        <taxon>Nitzschia</taxon>
    </lineage>
</organism>
<feature type="transmembrane region" description="Helical" evidence="5">
    <location>
        <begin position="126"/>
        <end position="145"/>
    </location>
</feature>
<evidence type="ECO:0000313" key="7">
    <source>
        <dbReference type="EMBL" id="KAG7358979.1"/>
    </source>
</evidence>
<reference evidence="7" key="2">
    <citation type="submission" date="2021-04" db="EMBL/GenBank/DDBJ databases">
        <authorList>
            <person name="Podell S."/>
        </authorList>
    </citation>
    <scope>NUCLEOTIDE SEQUENCE</scope>
    <source>
        <strain evidence="7">Hildebrandi</strain>
    </source>
</reference>
<dbReference type="Pfam" id="PF04145">
    <property type="entry name" value="Ctr"/>
    <property type="match status" value="1"/>
</dbReference>